<name>A0A0H4VQI9_9BACT</name>
<dbReference type="InterPro" id="IPR011051">
    <property type="entry name" value="RmlC_Cupin_sf"/>
</dbReference>
<organism evidence="1 2">
    <name type="scientific">Rufibacter radiotolerans</name>
    <dbReference type="NCBI Taxonomy" id="1379910"/>
    <lineage>
        <taxon>Bacteria</taxon>
        <taxon>Pseudomonadati</taxon>
        <taxon>Bacteroidota</taxon>
        <taxon>Cytophagia</taxon>
        <taxon>Cytophagales</taxon>
        <taxon>Hymenobacteraceae</taxon>
        <taxon>Rufibacter</taxon>
    </lineage>
</organism>
<dbReference type="SUPFAM" id="SSF51182">
    <property type="entry name" value="RmlC-like cupins"/>
    <property type="match status" value="1"/>
</dbReference>
<evidence type="ECO:0000313" key="1">
    <source>
        <dbReference type="EMBL" id="AKQ46019.1"/>
    </source>
</evidence>
<dbReference type="RefSeq" id="WP_048920956.1">
    <property type="nucleotide sequence ID" value="NZ_CP010777.1"/>
</dbReference>
<dbReference type="STRING" id="1379910.TH63_10825"/>
<protein>
    <recommendedName>
        <fullName evidence="3">Cupin domain</fullName>
    </recommendedName>
</protein>
<dbReference type="EMBL" id="CP010777">
    <property type="protein sequence ID" value="AKQ46019.1"/>
    <property type="molecule type" value="Genomic_DNA"/>
</dbReference>
<dbReference type="InterPro" id="IPR014710">
    <property type="entry name" value="RmlC-like_jellyroll"/>
</dbReference>
<dbReference type="KEGG" id="ruf:TH63_10825"/>
<evidence type="ECO:0008006" key="3">
    <source>
        <dbReference type="Google" id="ProtNLM"/>
    </source>
</evidence>
<dbReference type="PATRIC" id="fig|1379910.4.peg.2355"/>
<dbReference type="CDD" id="cd02230">
    <property type="entry name" value="cupin_HP0902-like"/>
    <property type="match status" value="1"/>
</dbReference>
<evidence type="ECO:0000313" key="2">
    <source>
        <dbReference type="Proteomes" id="UP000036458"/>
    </source>
</evidence>
<gene>
    <name evidence="1" type="ORF">TH63_10825</name>
</gene>
<dbReference type="OrthoDB" id="8418771at2"/>
<proteinExistence type="predicted"/>
<keyword evidence="2" id="KW-1185">Reference proteome</keyword>
<dbReference type="AlphaFoldDB" id="A0A0H4VQI9"/>
<dbReference type="Gene3D" id="2.60.120.10">
    <property type="entry name" value="Jelly Rolls"/>
    <property type="match status" value="1"/>
</dbReference>
<sequence>MEEKSNEATPQRPLGDRLLDAAQVVMDLPSLLAQIKQEKPWHNSDRNAITIFKTEGMRLVLIALHEGAFMKTHTAPGIISVHVLEGELDFATEQQTSRLTQGQVLTLHAGIPHSVLAVKESVFLLTLAGGK</sequence>
<accession>A0A0H4VQI9</accession>
<dbReference type="Proteomes" id="UP000036458">
    <property type="component" value="Chromosome"/>
</dbReference>
<reference evidence="1 2" key="1">
    <citation type="submission" date="2015-01" db="EMBL/GenBank/DDBJ databases">
        <title>Rufibacter sp./DG31D/ whole genome sequencing.</title>
        <authorList>
            <person name="Kim M.K."/>
            <person name="Srinivasan S."/>
            <person name="Lee J.-J."/>
        </authorList>
    </citation>
    <scope>NUCLEOTIDE SEQUENCE [LARGE SCALE GENOMIC DNA]</scope>
    <source>
        <strain evidence="1 2">DG31D</strain>
    </source>
</reference>